<dbReference type="KEGG" id="asau:88171250"/>
<dbReference type="GO" id="GO:0016020">
    <property type="term" value="C:membrane"/>
    <property type="evidence" value="ECO:0007669"/>
    <property type="project" value="TreeGrafter"/>
</dbReference>
<dbReference type="PANTHER" id="PTHR21575">
    <property type="entry name" value="PROTEIN HID1"/>
    <property type="match status" value="1"/>
</dbReference>
<protein>
    <recommendedName>
        <fullName evidence="3">Protein HID1</fullName>
    </recommendedName>
</protein>
<sequence length="958" mass="107714">MDDKPDLRNQFLKLAQGRLIPLDNDPFWCEFWTSPSDASDIYNLRDLQNIRDQNLPNFLTLVRRCCENIILEARSGVSHRKELLNSVRLLTKLLPLVYELPSYVSRIEENLFWRSQYDFAFLTPRRRKKPLLLNHGVASDSSGSLPKSIQFGTLLILSLVELLFTDKLTVDGPNWRTLGEYILWQAGLGGNSNATKLNYRYVSNRSEILRLLLTLCSSPMYEKVTQVVSSGSRFLNVLLSDLPKPACLSLVFSCFNFMARNSKPLASGADGDKEVLSEAQMTCLMMAGQLVALMISYPVPSETVSGRSQRGMNKTKLFFSKLNTQLELMFLVSNLVDIMRTPLEPHNSESGAVSYSESPSPAILSSIVLLWELYQCNSFVRGLLAKRYLQKAITALLFHVYSFHDVAQHAHSCKVATYFLLAISTDKPLVELSIFQMTEGLLNLFPPEFQTRSPMSLRDFFIVYSCQLLNAITPQSGGKISRILESFREFLWFSFTEMLYNIVPVLNSDIKASSDVSLRLSNINHEGGICYQACQSLNSLVSLFSNREFLRRSSKNAELLSLLIRAITVACCKNPQASSCLLMGILENESMYQSISSVLKFFDDEHLRNEIRVLERLQEEEESSVSMDSDVELMVSDSELDTDQGSIISPVDSAESPIVGSRNNSVISTNTIPNTQLAEDALLELALRPNFPCGMSLKAQEKLPVDATLRMSWGGNDALQVICAIIIPGLKQKLDSCWSNRAELRFDKYYISKQIELCKFDEVLKEHEHMIPYDALPFTRSDCLKISWNDLSLGWYTSMLYWDIYNAYDLMRISIKQGISIMGSLSSSISILGRLASSWVGNTGQPNNNPDALLQEYVKQGLLQSNPWANTLLKLYQNHAETGSFAPFGIKFGDNFTNSLVRKVSGLRTGSRTSVATTGLEEISERPKALKRASVSSIHSLNSLNRARSYTPRNSFST</sequence>
<dbReference type="InterPro" id="IPR026705">
    <property type="entry name" value="Hid-1/Ecm30"/>
</dbReference>
<name>A0AAX4H373_9ASCO</name>
<proteinExistence type="predicted"/>
<evidence type="ECO:0008006" key="3">
    <source>
        <dbReference type="Google" id="ProtNLM"/>
    </source>
</evidence>
<organism evidence="1 2">
    <name type="scientific">Australozyma saopauloensis</name>
    <dbReference type="NCBI Taxonomy" id="291208"/>
    <lineage>
        <taxon>Eukaryota</taxon>
        <taxon>Fungi</taxon>
        <taxon>Dikarya</taxon>
        <taxon>Ascomycota</taxon>
        <taxon>Saccharomycotina</taxon>
        <taxon>Pichiomycetes</taxon>
        <taxon>Metschnikowiaceae</taxon>
        <taxon>Australozyma</taxon>
    </lineage>
</organism>
<dbReference type="AlphaFoldDB" id="A0AAX4H373"/>
<dbReference type="EMBL" id="CP138894">
    <property type="protein sequence ID" value="WPK22958.1"/>
    <property type="molecule type" value="Genomic_DNA"/>
</dbReference>
<dbReference type="GO" id="GO:0000138">
    <property type="term" value="C:Golgi trans cisterna"/>
    <property type="evidence" value="ECO:0007669"/>
    <property type="project" value="TreeGrafter"/>
</dbReference>
<dbReference type="GeneID" id="88171250"/>
<gene>
    <name evidence="1" type="ORF">PUMCH_000181</name>
</gene>
<dbReference type="PANTHER" id="PTHR21575:SF12">
    <property type="entry name" value="PROTEIN HID1"/>
    <property type="match status" value="1"/>
</dbReference>
<keyword evidence="2" id="KW-1185">Reference proteome</keyword>
<accession>A0AAX4H373</accession>
<dbReference type="Proteomes" id="UP001338582">
    <property type="component" value="Chromosome 1"/>
</dbReference>
<evidence type="ECO:0000313" key="1">
    <source>
        <dbReference type="EMBL" id="WPK22958.1"/>
    </source>
</evidence>
<dbReference type="RefSeq" id="XP_062875345.1">
    <property type="nucleotide sequence ID" value="XM_063019275.1"/>
</dbReference>
<dbReference type="Pfam" id="PF12722">
    <property type="entry name" value="Hid1"/>
    <property type="match status" value="1"/>
</dbReference>
<dbReference type="GO" id="GO:0005797">
    <property type="term" value="C:Golgi medial cisterna"/>
    <property type="evidence" value="ECO:0007669"/>
    <property type="project" value="TreeGrafter"/>
</dbReference>
<reference evidence="1 2" key="1">
    <citation type="submission" date="2023-10" db="EMBL/GenBank/DDBJ databases">
        <title>Draft Genome Sequence of Candida saopaulonensis from a very Premature Infant with Sepsis.</title>
        <authorList>
            <person name="Ning Y."/>
            <person name="Dai R."/>
            <person name="Xiao M."/>
            <person name="Xu Y."/>
            <person name="Yan Q."/>
            <person name="Zhang L."/>
        </authorList>
    </citation>
    <scope>NUCLEOTIDE SEQUENCE [LARGE SCALE GENOMIC DNA]</scope>
    <source>
        <strain evidence="1 2">19XY460</strain>
    </source>
</reference>
<evidence type="ECO:0000313" key="2">
    <source>
        <dbReference type="Proteomes" id="UP001338582"/>
    </source>
</evidence>